<evidence type="ECO:0000256" key="4">
    <source>
        <dbReference type="ARBA" id="ARBA00022692"/>
    </source>
</evidence>
<evidence type="ECO:0000256" key="7">
    <source>
        <dbReference type="ARBA" id="ARBA00029447"/>
    </source>
</evidence>
<reference evidence="11 12" key="2">
    <citation type="submission" date="2016-08" db="EMBL/GenBank/DDBJ databases">
        <title>Orenia metallireducens sp. nov. strain Z6, a Novel Metal-reducing Firmicute from the Deep Subsurface.</title>
        <authorList>
            <person name="Maxim B.I."/>
            <person name="Kenneth K."/>
            <person name="Flynn T.M."/>
            <person name="Oloughlin E.J."/>
            <person name="Locke R.A."/>
            <person name="Weber J.R."/>
            <person name="Egan S.M."/>
            <person name="Mackie R.I."/>
            <person name="Cann I.K."/>
        </authorList>
    </citation>
    <scope>NUCLEOTIDE SEQUENCE [LARGE SCALE GENOMIC DNA]</scope>
    <source>
        <strain evidence="11 12">Z6</strain>
    </source>
</reference>
<dbReference type="GO" id="GO:0005886">
    <property type="term" value="C:plasma membrane"/>
    <property type="evidence" value="ECO:0007669"/>
    <property type="project" value="UniProtKB-SubCell"/>
</dbReference>
<dbReference type="PANTHER" id="PTHR43531:SF11">
    <property type="entry name" value="METHYL-ACCEPTING CHEMOTAXIS PROTEIN 3"/>
    <property type="match status" value="1"/>
</dbReference>
<feature type="coiled-coil region" evidence="8">
    <location>
        <begin position="216"/>
        <end position="243"/>
    </location>
</feature>
<evidence type="ECO:0000256" key="5">
    <source>
        <dbReference type="ARBA" id="ARBA00022989"/>
    </source>
</evidence>
<dbReference type="AlphaFoldDB" id="A0A1C0ABJ3"/>
<evidence type="ECO:0000256" key="3">
    <source>
        <dbReference type="ARBA" id="ARBA00022500"/>
    </source>
</evidence>
<dbReference type="GO" id="GO:0004888">
    <property type="term" value="F:transmembrane signaling receptor activity"/>
    <property type="evidence" value="ECO:0007669"/>
    <property type="project" value="TreeGrafter"/>
</dbReference>
<feature type="transmembrane region" description="Helical" evidence="9">
    <location>
        <begin position="95"/>
        <end position="114"/>
    </location>
</feature>
<feature type="domain" description="HAMP" evidence="10">
    <location>
        <begin position="115"/>
        <end position="168"/>
    </location>
</feature>
<keyword evidence="8" id="KW-0175">Coiled coil</keyword>
<dbReference type="Pfam" id="PF00672">
    <property type="entry name" value="HAMP"/>
    <property type="match status" value="1"/>
</dbReference>
<comment type="subcellular location">
    <subcellularLocation>
        <location evidence="1">Cell membrane</location>
        <topology evidence="1">Multi-pass membrane protein</topology>
    </subcellularLocation>
</comment>
<dbReference type="GO" id="GO:0007165">
    <property type="term" value="P:signal transduction"/>
    <property type="evidence" value="ECO:0007669"/>
    <property type="project" value="InterPro"/>
</dbReference>
<gene>
    <name evidence="11" type="ORF">U472_04045</name>
</gene>
<evidence type="ECO:0000313" key="12">
    <source>
        <dbReference type="Proteomes" id="UP000093514"/>
    </source>
</evidence>
<keyword evidence="6 9" id="KW-0472">Membrane</keyword>
<proteinExistence type="inferred from homology"/>
<reference evidence="12" key="1">
    <citation type="submission" date="2016-07" db="EMBL/GenBank/DDBJ databases">
        <authorList>
            <person name="Florea S."/>
            <person name="Webb J.S."/>
            <person name="Jaromczyk J."/>
            <person name="Schardl C.L."/>
        </authorList>
    </citation>
    <scope>NUCLEOTIDE SEQUENCE [LARGE SCALE GENOMIC DNA]</scope>
    <source>
        <strain evidence="12">Z6</strain>
    </source>
</reference>
<evidence type="ECO:0000313" key="11">
    <source>
        <dbReference type="EMBL" id="OCL27731.1"/>
    </source>
</evidence>
<dbReference type="SUPFAM" id="SSF58104">
    <property type="entry name" value="Methyl-accepting chemotaxis protein (MCP) signaling domain"/>
    <property type="match status" value="1"/>
</dbReference>
<dbReference type="InterPro" id="IPR051310">
    <property type="entry name" value="MCP_chemotaxis"/>
</dbReference>
<dbReference type="SUPFAM" id="SSF103190">
    <property type="entry name" value="Sensory domain-like"/>
    <property type="match status" value="1"/>
</dbReference>
<keyword evidence="12" id="KW-1185">Reference proteome</keyword>
<dbReference type="OrthoDB" id="9814363at2"/>
<accession>A0A1C0ABJ3</accession>
<dbReference type="RefSeq" id="WP_068715767.1">
    <property type="nucleotide sequence ID" value="NZ_LWDV01000007.1"/>
</dbReference>
<evidence type="ECO:0000256" key="1">
    <source>
        <dbReference type="ARBA" id="ARBA00004651"/>
    </source>
</evidence>
<comment type="caution">
    <text evidence="11">The sequence shown here is derived from an EMBL/GenBank/DDBJ whole genome shotgun (WGS) entry which is preliminary data.</text>
</comment>
<dbReference type="GO" id="GO:0006935">
    <property type="term" value="P:chemotaxis"/>
    <property type="evidence" value="ECO:0007669"/>
    <property type="project" value="UniProtKB-KW"/>
</dbReference>
<evidence type="ECO:0000256" key="2">
    <source>
        <dbReference type="ARBA" id="ARBA00022475"/>
    </source>
</evidence>
<comment type="similarity">
    <text evidence="7">Belongs to the methyl-accepting chemotaxis (MCP) protein family.</text>
</comment>
<sequence>MTNDTVTIFAKNKRIATNVRKDGKRQVGTLVSEEVERRVLGEGRNYYGEANVAGHLYQTGYTPIKDNQGEIIGIWYVGASKEFVNQMISEVFNKVLLFSLIIPILIITAFYFIVLKLSKPMIEAADFANQIAQGNLELENLELKSEDEVGKLRTALNNMLNNLKEVVINISESVENLTASSEELSAAGDQMGEGADQVTKSVIEIATGAEDNSLQIEKISNSMGELNLEIESIENKTKDMNEISNNVLEDVKLGNQAIDHSI</sequence>
<evidence type="ECO:0000256" key="6">
    <source>
        <dbReference type="ARBA" id="ARBA00023136"/>
    </source>
</evidence>
<dbReference type="Gene3D" id="1.10.287.950">
    <property type="entry name" value="Methyl-accepting chemotaxis protein"/>
    <property type="match status" value="1"/>
</dbReference>
<keyword evidence="5 9" id="KW-1133">Transmembrane helix</keyword>
<dbReference type="InterPro" id="IPR029151">
    <property type="entry name" value="Sensor-like_sf"/>
</dbReference>
<dbReference type="InterPro" id="IPR003660">
    <property type="entry name" value="HAMP_dom"/>
</dbReference>
<evidence type="ECO:0000259" key="10">
    <source>
        <dbReference type="PROSITE" id="PS50885"/>
    </source>
</evidence>
<evidence type="ECO:0000256" key="8">
    <source>
        <dbReference type="SAM" id="Coils"/>
    </source>
</evidence>
<dbReference type="Proteomes" id="UP000093514">
    <property type="component" value="Unassembled WGS sequence"/>
</dbReference>
<keyword evidence="3" id="KW-0145">Chemotaxis</keyword>
<dbReference type="CDD" id="cd06225">
    <property type="entry name" value="HAMP"/>
    <property type="match status" value="1"/>
</dbReference>
<dbReference type="EMBL" id="LWDV01000007">
    <property type="protein sequence ID" value="OCL27731.1"/>
    <property type="molecule type" value="Genomic_DNA"/>
</dbReference>
<keyword evidence="4 9" id="KW-0812">Transmembrane</keyword>
<keyword evidence="2" id="KW-1003">Cell membrane</keyword>
<dbReference type="InterPro" id="IPR033463">
    <property type="entry name" value="sCache_3"/>
</dbReference>
<organism evidence="11 12">
    <name type="scientific">Orenia metallireducens</name>
    <dbReference type="NCBI Taxonomy" id="1413210"/>
    <lineage>
        <taxon>Bacteria</taxon>
        <taxon>Bacillati</taxon>
        <taxon>Bacillota</taxon>
        <taxon>Clostridia</taxon>
        <taxon>Halanaerobiales</taxon>
        <taxon>Halobacteroidaceae</taxon>
        <taxon>Orenia</taxon>
    </lineage>
</organism>
<evidence type="ECO:0000256" key="9">
    <source>
        <dbReference type="SAM" id="Phobius"/>
    </source>
</evidence>
<name>A0A1C0ABJ3_9FIRM</name>
<dbReference type="PANTHER" id="PTHR43531">
    <property type="entry name" value="PROTEIN ICFG"/>
    <property type="match status" value="1"/>
</dbReference>
<protein>
    <recommendedName>
        <fullName evidence="10">HAMP domain-containing protein</fullName>
    </recommendedName>
</protein>
<dbReference type="Pfam" id="PF17202">
    <property type="entry name" value="sCache_3_3"/>
    <property type="match status" value="1"/>
</dbReference>
<dbReference type="PROSITE" id="PS50885">
    <property type="entry name" value="HAMP"/>
    <property type="match status" value="1"/>
</dbReference>